<dbReference type="EMBL" id="CP050063">
    <property type="protein sequence ID" value="QIP13602.1"/>
    <property type="molecule type" value="Genomic_DNA"/>
</dbReference>
<name>A0A6G9AM81_9BACT</name>
<accession>A0A6G9AM81</accession>
<dbReference type="KEGG" id="spib:G8759_13710"/>
<reference evidence="5 6" key="1">
    <citation type="submission" date="2020-03" db="EMBL/GenBank/DDBJ databases">
        <authorList>
            <person name="Kim M.K."/>
        </authorList>
    </citation>
    <scope>NUCLEOTIDE SEQUENCE [LARGE SCALE GENOMIC DNA]</scope>
    <source>
        <strain evidence="5 6">BT328</strain>
    </source>
</reference>
<feature type="active site" description="Proton donor/acceptor" evidence="3">
    <location>
        <position position="137"/>
    </location>
</feature>
<gene>
    <name evidence="5" type="ORF">G8759_13710</name>
</gene>
<dbReference type="PANTHER" id="PTHR42849:SF1">
    <property type="entry name" value="N-ACETYLNEURAMINATE LYASE"/>
    <property type="match status" value="1"/>
</dbReference>
<dbReference type="PRINTS" id="PR00146">
    <property type="entry name" value="DHPICSNTHASE"/>
</dbReference>
<dbReference type="AlphaFoldDB" id="A0A6G9AM81"/>
<keyword evidence="6" id="KW-1185">Reference proteome</keyword>
<evidence type="ECO:0000313" key="6">
    <source>
        <dbReference type="Proteomes" id="UP000501802"/>
    </source>
</evidence>
<evidence type="ECO:0000256" key="1">
    <source>
        <dbReference type="ARBA" id="ARBA00023239"/>
    </source>
</evidence>
<dbReference type="Gene3D" id="3.20.20.70">
    <property type="entry name" value="Aldolase class I"/>
    <property type="match status" value="1"/>
</dbReference>
<protein>
    <submittedName>
        <fullName evidence="5">Dihydrodipicolinate synthase family protein</fullName>
    </submittedName>
</protein>
<dbReference type="PANTHER" id="PTHR42849">
    <property type="entry name" value="N-ACETYLNEURAMINATE LYASE"/>
    <property type="match status" value="1"/>
</dbReference>
<dbReference type="PIRSF" id="PIRSF001365">
    <property type="entry name" value="DHDPS"/>
    <property type="match status" value="1"/>
</dbReference>
<dbReference type="RefSeq" id="WP_167208830.1">
    <property type="nucleotide sequence ID" value="NZ_CP050063.1"/>
</dbReference>
<evidence type="ECO:0000313" key="5">
    <source>
        <dbReference type="EMBL" id="QIP13602.1"/>
    </source>
</evidence>
<proteinExistence type="inferred from homology"/>
<dbReference type="CDD" id="cd00408">
    <property type="entry name" value="DHDPS-like"/>
    <property type="match status" value="1"/>
</dbReference>
<dbReference type="InterPro" id="IPR002220">
    <property type="entry name" value="DapA-like"/>
</dbReference>
<dbReference type="GO" id="GO:0005829">
    <property type="term" value="C:cytosol"/>
    <property type="evidence" value="ECO:0007669"/>
    <property type="project" value="TreeGrafter"/>
</dbReference>
<dbReference type="SMART" id="SM01130">
    <property type="entry name" value="DHDPS"/>
    <property type="match status" value="1"/>
</dbReference>
<organism evidence="5 6">
    <name type="scientific">Spirosoma aureum</name>
    <dbReference type="NCBI Taxonomy" id="2692134"/>
    <lineage>
        <taxon>Bacteria</taxon>
        <taxon>Pseudomonadati</taxon>
        <taxon>Bacteroidota</taxon>
        <taxon>Cytophagia</taxon>
        <taxon>Cytophagales</taxon>
        <taxon>Cytophagaceae</taxon>
        <taxon>Spirosoma</taxon>
    </lineage>
</organism>
<dbReference type="InterPro" id="IPR013785">
    <property type="entry name" value="Aldolase_TIM"/>
</dbReference>
<dbReference type="Proteomes" id="UP000501802">
    <property type="component" value="Chromosome"/>
</dbReference>
<dbReference type="Pfam" id="PF00701">
    <property type="entry name" value="DHDPS"/>
    <property type="match status" value="1"/>
</dbReference>
<evidence type="ECO:0000256" key="2">
    <source>
        <dbReference type="PIRNR" id="PIRNR001365"/>
    </source>
</evidence>
<feature type="binding site" evidence="4">
    <location>
        <position position="49"/>
    </location>
    <ligand>
        <name>pyruvate</name>
        <dbReference type="ChEBI" id="CHEBI:15361"/>
    </ligand>
</feature>
<dbReference type="SUPFAM" id="SSF51569">
    <property type="entry name" value="Aldolase"/>
    <property type="match status" value="1"/>
</dbReference>
<comment type="similarity">
    <text evidence="2">Belongs to the DapA family.</text>
</comment>
<dbReference type="GO" id="GO:0019262">
    <property type="term" value="P:N-acetylneuraminate catabolic process"/>
    <property type="evidence" value="ECO:0007669"/>
    <property type="project" value="TreeGrafter"/>
</dbReference>
<dbReference type="GO" id="GO:0008747">
    <property type="term" value="F:N-acetylneuraminate lyase activity"/>
    <property type="evidence" value="ECO:0007669"/>
    <property type="project" value="TreeGrafter"/>
</dbReference>
<keyword evidence="1 2" id="KW-0456">Lyase</keyword>
<evidence type="ECO:0000256" key="3">
    <source>
        <dbReference type="PIRSR" id="PIRSR001365-1"/>
    </source>
</evidence>
<feature type="active site" description="Schiff-base intermediate with substrate" evidence="3">
    <location>
        <position position="165"/>
    </location>
</feature>
<feature type="binding site" evidence="4">
    <location>
        <position position="209"/>
    </location>
    <ligand>
        <name>pyruvate</name>
        <dbReference type="ChEBI" id="CHEBI:15361"/>
    </ligand>
</feature>
<sequence length="306" mass="33979">MNLKKKYQGVVVPLVTPLTEAYQLDRPAVEKIVSNLQANEAMPFILGTTGESASLPTPIKKDYVQEVVRLKSADMMIYAGISSNCLEETIDFANYCFDSGIDAVAATLPSYYSLSESQMKRYFEQLANQLNGPLIIYNIFATTHMSIPLAVIDELSYHPNIVGTKDSERSSERLNESLSLWANRADFSHFMGWAAKSAQALLYGSDGLVPSTGNLFPGIYRDMMKAVRAGDADKAYGYQNQSDVFGQLYQSGRTLGESLWALKVLMQEYGLCDPTMMPPLQSLSEREATELKTTLAELVEKEEIQL</sequence>
<evidence type="ECO:0000256" key="4">
    <source>
        <dbReference type="PIRSR" id="PIRSR001365-2"/>
    </source>
</evidence>